<accession>A0ACB9F5Y0</accession>
<protein>
    <submittedName>
        <fullName evidence="1">Uncharacterized protein</fullName>
    </submittedName>
</protein>
<evidence type="ECO:0000313" key="2">
    <source>
        <dbReference type="Proteomes" id="UP001055811"/>
    </source>
</evidence>
<evidence type="ECO:0000313" key="1">
    <source>
        <dbReference type="EMBL" id="KAI3766517.1"/>
    </source>
</evidence>
<reference evidence="2" key="1">
    <citation type="journal article" date="2022" name="Mol. Ecol. Resour.">
        <title>The genomes of chicory, endive, great burdock and yacon provide insights into Asteraceae palaeo-polyploidization history and plant inulin production.</title>
        <authorList>
            <person name="Fan W."/>
            <person name="Wang S."/>
            <person name="Wang H."/>
            <person name="Wang A."/>
            <person name="Jiang F."/>
            <person name="Liu H."/>
            <person name="Zhao H."/>
            <person name="Xu D."/>
            <person name="Zhang Y."/>
        </authorList>
    </citation>
    <scope>NUCLEOTIDE SEQUENCE [LARGE SCALE GENOMIC DNA]</scope>
    <source>
        <strain evidence="2">cv. Punajuju</strain>
    </source>
</reference>
<dbReference type="Proteomes" id="UP001055811">
    <property type="component" value="Linkage Group LG03"/>
</dbReference>
<organism evidence="1 2">
    <name type="scientific">Cichorium intybus</name>
    <name type="common">Chicory</name>
    <dbReference type="NCBI Taxonomy" id="13427"/>
    <lineage>
        <taxon>Eukaryota</taxon>
        <taxon>Viridiplantae</taxon>
        <taxon>Streptophyta</taxon>
        <taxon>Embryophyta</taxon>
        <taxon>Tracheophyta</taxon>
        <taxon>Spermatophyta</taxon>
        <taxon>Magnoliopsida</taxon>
        <taxon>eudicotyledons</taxon>
        <taxon>Gunneridae</taxon>
        <taxon>Pentapetalae</taxon>
        <taxon>asterids</taxon>
        <taxon>campanulids</taxon>
        <taxon>Asterales</taxon>
        <taxon>Asteraceae</taxon>
        <taxon>Cichorioideae</taxon>
        <taxon>Cichorieae</taxon>
        <taxon>Cichoriinae</taxon>
        <taxon>Cichorium</taxon>
    </lineage>
</organism>
<proteinExistence type="predicted"/>
<comment type="caution">
    <text evidence="1">The sequence shown here is derived from an EMBL/GenBank/DDBJ whole genome shotgun (WGS) entry which is preliminary data.</text>
</comment>
<gene>
    <name evidence="1" type="ORF">L2E82_16580</name>
</gene>
<dbReference type="EMBL" id="CM042011">
    <property type="protein sequence ID" value="KAI3766517.1"/>
    <property type="molecule type" value="Genomic_DNA"/>
</dbReference>
<name>A0ACB9F5Y0_CICIN</name>
<reference evidence="1 2" key="2">
    <citation type="journal article" date="2022" name="Mol. Ecol. Resour.">
        <title>The genomes of chicory, endive, great burdock and yacon provide insights into Asteraceae paleo-polyploidization history and plant inulin production.</title>
        <authorList>
            <person name="Fan W."/>
            <person name="Wang S."/>
            <person name="Wang H."/>
            <person name="Wang A."/>
            <person name="Jiang F."/>
            <person name="Liu H."/>
            <person name="Zhao H."/>
            <person name="Xu D."/>
            <person name="Zhang Y."/>
        </authorList>
    </citation>
    <scope>NUCLEOTIDE SEQUENCE [LARGE SCALE GENOMIC DNA]</scope>
    <source>
        <strain evidence="2">cv. Punajuju</strain>
        <tissue evidence="1">Leaves</tissue>
    </source>
</reference>
<sequence length="205" mass="23129">MRLIKERKQQENVKVQDDDERHQIMEKDTTSAKKLLDDLFAHLALKGFDENMGIVLEEFKYSSDEFAYSKLNTIIAKLKRDPLVDDQFKSKNLFKELNCKLDMMTDALNNFIIASGNFVQSSSSTDVLSKLVNQSFVKVFDQLKDIQEDMSAMGFVHDEGPSIGVELVRSKRAEMFIAEGVSEANSGGFKGDMGLQCTFHPSSLP</sequence>
<keyword evidence="2" id="KW-1185">Reference proteome</keyword>